<evidence type="ECO:0000313" key="2">
    <source>
        <dbReference type="Proteomes" id="UP001500642"/>
    </source>
</evidence>
<keyword evidence="2" id="KW-1185">Reference proteome</keyword>
<evidence type="ECO:0008006" key="3">
    <source>
        <dbReference type="Google" id="ProtNLM"/>
    </source>
</evidence>
<comment type="caution">
    <text evidence="1">The sequence shown here is derived from an EMBL/GenBank/DDBJ whole genome shotgun (WGS) entry which is preliminary data.</text>
</comment>
<reference evidence="2" key="1">
    <citation type="journal article" date="2019" name="Int. J. Syst. Evol. Microbiol.">
        <title>The Global Catalogue of Microorganisms (GCM) 10K type strain sequencing project: providing services to taxonomists for standard genome sequencing and annotation.</title>
        <authorList>
            <consortium name="The Broad Institute Genomics Platform"/>
            <consortium name="The Broad Institute Genome Sequencing Center for Infectious Disease"/>
            <person name="Wu L."/>
            <person name="Ma J."/>
        </authorList>
    </citation>
    <scope>NUCLEOTIDE SEQUENCE [LARGE SCALE GENOMIC DNA]</scope>
    <source>
        <strain evidence="2">JCM 17808</strain>
    </source>
</reference>
<evidence type="ECO:0000313" key="1">
    <source>
        <dbReference type="EMBL" id="GAA4391951.1"/>
    </source>
</evidence>
<gene>
    <name evidence="1" type="ORF">GCM10023167_19680</name>
</gene>
<dbReference type="RefSeq" id="WP_345031765.1">
    <property type="nucleotide sequence ID" value="NZ_BAABGL010000015.1"/>
</dbReference>
<dbReference type="InterPro" id="IPR038764">
    <property type="entry name" value="GNAT_N_AcTrfase_prd"/>
</dbReference>
<proteinExistence type="predicted"/>
<dbReference type="Proteomes" id="UP001500642">
    <property type="component" value="Unassembled WGS sequence"/>
</dbReference>
<accession>A0ABP8JKB4</accession>
<dbReference type="PANTHER" id="PTHR41700">
    <property type="entry name" value="GCN5-RELATED N-ACETYLTRANSFERASE"/>
    <property type="match status" value="1"/>
</dbReference>
<protein>
    <recommendedName>
        <fullName evidence="3">GNAT family N-acetyltransferase</fullName>
    </recommendedName>
</protein>
<organism evidence="1 2">
    <name type="scientific">Brevibacterium pityocampae</name>
    <dbReference type="NCBI Taxonomy" id="506594"/>
    <lineage>
        <taxon>Bacteria</taxon>
        <taxon>Bacillati</taxon>
        <taxon>Actinomycetota</taxon>
        <taxon>Actinomycetes</taxon>
        <taxon>Micrococcales</taxon>
        <taxon>Brevibacteriaceae</taxon>
        <taxon>Brevibacterium</taxon>
    </lineage>
</organism>
<dbReference type="PANTHER" id="PTHR41700:SF1">
    <property type="entry name" value="N-ACETYLTRANSFERASE DOMAIN-CONTAINING PROTEIN"/>
    <property type="match status" value="1"/>
</dbReference>
<sequence>MSSVDSKVLAIAEDELAAAQESAGITMRALHSAQEAAEASLLLDEVWNVGRAGTTQLEPGLLIALSHSGNYVAGAFDSEDGSMIGVTVGFFGEPLGKMMHSHIAGVRHEQVGRGTGAAMKLHQRLWCLNRGIRQMTWTFDPLISRNAYFNFTRLGVNALEYFEDFYGQMRDGVNEGQASDRLLVSWRLDRPSKRSMLDEEALERAVYALDLGEAGEPVLSEVPRSTEVAAVRIPADVESLRGDDAELATRWRMALRDAATGLLGDGWEVSGFLKTGVYLFTHPDDGPLAEDEISTAEEAGPRA</sequence>
<name>A0ABP8JKB4_9MICO</name>
<dbReference type="EMBL" id="BAABGL010000015">
    <property type="protein sequence ID" value="GAA4391951.1"/>
    <property type="molecule type" value="Genomic_DNA"/>
</dbReference>